<keyword evidence="4" id="KW-1185">Reference proteome</keyword>
<dbReference type="GO" id="GO:0004674">
    <property type="term" value="F:protein serine/threonine kinase activity"/>
    <property type="evidence" value="ECO:0007669"/>
    <property type="project" value="TreeGrafter"/>
</dbReference>
<gene>
    <name evidence="3" type="ORF">POCULU_LOCUS1344</name>
</gene>
<evidence type="ECO:0000256" key="1">
    <source>
        <dbReference type="PROSITE-ProRule" id="PRU10141"/>
    </source>
</evidence>
<feature type="domain" description="Protein kinase" evidence="2">
    <location>
        <begin position="1"/>
        <end position="206"/>
    </location>
</feature>
<dbReference type="PROSITE" id="PS00107">
    <property type="entry name" value="PROTEIN_KINASE_ATP"/>
    <property type="match status" value="1"/>
</dbReference>
<reference evidence="3" key="1">
    <citation type="submission" date="2021-06" db="EMBL/GenBank/DDBJ databases">
        <authorList>
            <person name="Kallberg Y."/>
            <person name="Tangrot J."/>
            <person name="Rosling A."/>
        </authorList>
    </citation>
    <scope>NUCLEOTIDE SEQUENCE</scope>
    <source>
        <strain evidence="3">IA702</strain>
    </source>
</reference>
<dbReference type="PROSITE" id="PS50011">
    <property type="entry name" value="PROTEIN_KINASE_DOM"/>
    <property type="match status" value="1"/>
</dbReference>
<comment type="caution">
    <text evidence="3">The sequence shown here is derived from an EMBL/GenBank/DDBJ whole genome shotgun (WGS) entry which is preliminary data.</text>
</comment>
<dbReference type="InterPro" id="IPR051681">
    <property type="entry name" value="Ser/Thr_Kinases-Pseudokinases"/>
</dbReference>
<evidence type="ECO:0000259" key="2">
    <source>
        <dbReference type="PROSITE" id="PS50011"/>
    </source>
</evidence>
<dbReference type="Gene3D" id="1.10.510.10">
    <property type="entry name" value="Transferase(Phosphotransferase) domain 1"/>
    <property type="match status" value="1"/>
</dbReference>
<dbReference type="InterPro" id="IPR017441">
    <property type="entry name" value="Protein_kinase_ATP_BS"/>
</dbReference>
<feature type="binding site" evidence="1">
    <location>
        <position position="58"/>
    </location>
    <ligand>
        <name>ATP</name>
        <dbReference type="ChEBI" id="CHEBI:30616"/>
    </ligand>
</feature>
<keyword evidence="1" id="KW-0067">ATP-binding</keyword>
<organism evidence="3 4">
    <name type="scientific">Paraglomus occultum</name>
    <dbReference type="NCBI Taxonomy" id="144539"/>
    <lineage>
        <taxon>Eukaryota</taxon>
        <taxon>Fungi</taxon>
        <taxon>Fungi incertae sedis</taxon>
        <taxon>Mucoromycota</taxon>
        <taxon>Glomeromycotina</taxon>
        <taxon>Glomeromycetes</taxon>
        <taxon>Paraglomerales</taxon>
        <taxon>Paraglomeraceae</taxon>
        <taxon>Paraglomus</taxon>
    </lineage>
</organism>
<proteinExistence type="predicted"/>
<sequence>MSLSKTSQKVWLDTSIREELIRCYSESDILERKIIGHGGSGVVYRARLKHPQIQVAMKTLFLNQYGCEEDHYKQLVKESSSNVLIQGGTAKITDFGLSSMLKQIMSTSHGNGHTAYIDPSSFKYDSYRRTKTSDIFSLGVLLWEVSSGKKPCKECTKSHEIVIFRMKGFRDAPVEGVPVEYVKLYEGCWDEDPNKRPTSEQVHNTLIEQYGPESNTEGTVVTSREISQARRSNRFRRLVKRLIRSKR</sequence>
<dbReference type="Proteomes" id="UP000789572">
    <property type="component" value="Unassembled WGS sequence"/>
</dbReference>
<keyword evidence="1" id="KW-0547">Nucleotide-binding</keyword>
<dbReference type="SUPFAM" id="SSF56112">
    <property type="entry name" value="Protein kinase-like (PK-like)"/>
    <property type="match status" value="1"/>
</dbReference>
<dbReference type="InterPro" id="IPR011009">
    <property type="entry name" value="Kinase-like_dom_sf"/>
</dbReference>
<dbReference type="GO" id="GO:0005524">
    <property type="term" value="F:ATP binding"/>
    <property type="evidence" value="ECO:0007669"/>
    <property type="project" value="UniProtKB-UniRule"/>
</dbReference>
<dbReference type="OrthoDB" id="4062651at2759"/>
<protein>
    <submittedName>
        <fullName evidence="3">8016_t:CDS:1</fullName>
    </submittedName>
</protein>
<dbReference type="InterPro" id="IPR001245">
    <property type="entry name" value="Ser-Thr/Tyr_kinase_cat_dom"/>
</dbReference>
<accession>A0A9N8ZAQ4</accession>
<name>A0A9N8ZAQ4_9GLOM</name>
<evidence type="ECO:0000313" key="3">
    <source>
        <dbReference type="EMBL" id="CAG8477116.1"/>
    </source>
</evidence>
<dbReference type="Gene3D" id="3.30.200.20">
    <property type="entry name" value="Phosphorylase Kinase, domain 1"/>
    <property type="match status" value="1"/>
</dbReference>
<dbReference type="InterPro" id="IPR000719">
    <property type="entry name" value="Prot_kinase_dom"/>
</dbReference>
<evidence type="ECO:0000313" key="4">
    <source>
        <dbReference type="Proteomes" id="UP000789572"/>
    </source>
</evidence>
<dbReference type="AlphaFoldDB" id="A0A9N8ZAQ4"/>
<dbReference type="Pfam" id="PF07714">
    <property type="entry name" value="PK_Tyr_Ser-Thr"/>
    <property type="match status" value="1"/>
</dbReference>
<dbReference type="EMBL" id="CAJVPJ010000099">
    <property type="protein sequence ID" value="CAG8477116.1"/>
    <property type="molecule type" value="Genomic_DNA"/>
</dbReference>
<dbReference type="PANTHER" id="PTHR44329">
    <property type="entry name" value="SERINE/THREONINE-PROTEIN KINASE TNNI3K-RELATED"/>
    <property type="match status" value="1"/>
</dbReference>